<dbReference type="AlphaFoldDB" id="L1IP08"/>
<reference evidence="4" key="2">
    <citation type="submission" date="2012-11" db="EMBL/GenBank/DDBJ databases">
        <authorList>
            <person name="Kuo A."/>
            <person name="Curtis B.A."/>
            <person name="Tanifuji G."/>
            <person name="Burki F."/>
            <person name="Gruber A."/>
            <person name="Irimia M."/>
            <person name="Maruyama S."/>
            <person name="Arias M.C."/>
            <person name="Ball S.G."/>
            <person name="Gile G.H."/>
            <person name="Hirakawa Y."/>
            <person name="Hopkins J.F."/>
            <person name="Rensing S.A."/>
            <person name="Schmutz J."/>
            <person name="Symeonidi A."/>
            <person name="Elias M."/>
            <person name="Eveleigh R.J."/>
            <person name="Herman E.K."/>
            <person name="Klute M.J."/>
            <person name="Nakayama T."/>
            <person name="Obornik M."/>
            <person name="Reyes-Prieto A."/>
            <person name="Armbrust E.V."/>
            <person name="Aves S.J."/>
            <person name="Beiko R.G."/>
            <person name="Coutinho P."/>
            <person name="Dacks J.B."/>
            <person name="Durnford D.G."/>
            <person name="Fast N.M."/>
            <person name="Green B.R."/>
            <person name="Grisdale C."/>
            <person name="Hempe F."/>
            <person name="Henrissat B."/>
            <person name="Hoppner M.P."/>
            <person name="Ishida K.-I."/>
            <person name="Kim E."/>
            <person name="Koreny L."/>
            <person name="Kroth P.G."/>
            <person name="Liu Y."/>
            <person name="Malik S.-B."/>
            <person name="Maier U.G."/>
            <person name="McRose D."/>
            <person name="Mock T."/>
            <person name="Neilson J.A."/>
            <person name="Onodera N.T."/>
            <person name="Poole A.M."/>
            <person name="Pritham E.J."/>
            <person name="Richards T.A."/>
            <person name="Rocap G."/>
            <person name="Roy S.W."/>
            <person name="Sarai C."/>
            <person name="Schaack S."/>
            <person name="Shirato S."/>
            <person name="Slamovits C.H."/>
            <person name="Spencer D.F."/>
            <person name="Suzuki S."/>
            <person name="Worden A.Z."/>
            <person name="Zauner S."/>
            <person name="Barry K."/>
            <person name="Bell C."/>
            <person name="Bharti A.K."/>
            <person name="Crow J.A."/>
            <person name="Grimwood J."/>
            <person name="Kramer R."/>
            <person name="Lindquist E."/>
            <person name="Lucas S."/>
            <person name="Salamov A."/>
            <person name="McFadden G.I."/>
            <person name="Lane C.E."/>
            <person name="Keeling P.J."/>
            <person name="Gray M.W."/>
            <person name="Grigoriev I.V."/>
            <person name="Archibald J.M."/>
        </authorList>
    </citation>
    <scope>NUCLEOTIDE SEQUENCE</scope>
    <source>
        <strain evidence="4">CCMP2712</strain>
    </source>
</reference>
<dbReference type="KEGG" id="gtt:GUITHDRAFT_116362"/>
<evidence type="ECO:0000313" key="2">
    <source>
        <dbReference type="EMBL" id="EKX37555.1"/>
    </source>
</evidence>
<keyword evidence="4" id="KW-1185">Reference proteome</keyword>
<dbReference type="RefSeq" id="XP_005824535.1">
    <property type="nucleotide sequence ID" value="XM_005824478.1"/>
</dbReference>
<feature type="domain" description="Rotatin N-terminal" evidence="1">
    <location>
        <begin position="16"/>
        <end position="111"/>
    </location>
</feature>
<dbReference type="GO" id="GO:0005813">
    <property type="term" value="C:centrosome"/>
    <property type="evidence" value="ECO:0007669"/>
    <property type="project" value="InterPro"/>
</dbReference>
<dbReference type="GO" id="GO:0005814">
    <property type="term" value="C:centriole"/>
    <property type="evidence" value="ECO:0007669"/>
    <property type="project" value="TreeGrafter"/>
</dbReference>
<dbReference type="PANTHER" id="PTHR31691:SF1">
    <property type="entry name" value="ROTATIN"/>
    <property type="match status" value="1"/>
</dbReference>
<dbReference type="InterPro" id="IPR030791">
    <property type="entry name" value="Rotatin"/>
</dbReference>
<dbReference type="PaxDb" id="55529-EKX37555"/>
<sequence length="137" mass="15640">MEVSSLVRKLGHESMQIRKHAMSSILFKIKQKLICIPQLWEADLMIFPLLLEWFNYPNAPLQQEVLELVHSICSAYPDAASTFTQVGAIPFFQEMKRHCNIALKECVGSVLNILLSTPRNENLVKDVLIRSKVKGLF</sequence>
<dbReference type="Gene3D" id="1.25.10.10">
    <property type="entry name" value="Leucine-rich Repeat Variant"/>
    <property type="match status" value="1"/>
</dbReference>
<evidence type="ECO:0000313" key="3">
    <source>
        <dbReference type="EnsemblProtists" id="EKX37555"/>
    </source>
</evidence>
<dbReference type="GO" id="GO:0032053">
    <property type="term" value="P:ciliary basal body organization"/>
    <property type="evidence" value="ECO:0007669"/>
    <property type="project" value="TreeGrafter"/>
</dbReference>
<name>L1IP08_GUITC</name>
<dbReference type="Pfam" id="PF14726">
    <property type="entry name" value="RTTN_N"/>
    <property type="match status" value="1"/>
</dbReference>
<dbReference type="EnsemblProtists" id="EKX37555">
    <property type="protein sequence ID" value="EKX37555"/>
    <property type="gene ID" value="GUITHDRAFT_116362"/>
</dbReference>
<gene>
    <name evidence="2" type="ORF">GUITHDRAFT_116362</name>
</gene>
<dbReference type="PANTHER" id="PTHR31691">
    <property type="entry name" value="ROTATIN"/>
    <property type="match status" value="1"/>
</dbReference>
<dbReference type="Proteomes" id="UP000011087">
    <property type="component" value="Unassembled WGS sequence"/>
</dbReference>
<dbReference type="InterPro" id="IPR029249">
    <property type="entry name" value="Rotatin_N"/>
</dbReference>
<dbReference type="EMBL" id="JH993058">
    <property type="protein sequence ID" value="EKX37555.1"/>
    <property type="molecule type" value="Genomic_DNA"/>
</dbReference>
<dbReference type="SUPFAM" id="SSF48371">
    <property type="entry name" value="ARM repeat"/>
    <property type="match status" value="1"/>
</dbReference>
<organism evidence="2">
    <name type="scientific">Guillardia theta (strain CCMP2712)</name>
    <name type="common">Cryptophyte</name>
    <dbReference type="NCBI Taxonomy" id="905079"/>
    <lineage>
        <taxon>Eukaryota</taxon>
        <taxon>Cryptophyceae</taxon>
        <taxon>Pyrenomonadales</taxon>
        <taxon>Geminigeraceae</taxon>
        <taxon>Guillardia</taxon>
    </lineage>
</organism>
<dbReference type="InterPro" id="IPR016024">
    <property type="entry name" value="ARM-type_fold"/>
</dbReference>
<reference evidence="3" key="3">
    <citation type="submission" date="2016-03" db="UniProtKB">
        <authorList>
            <consortium name="EnsemblProtists"/>
        </authorList>
    </citation>
    <scope>IDENTIFICATION</scope>
</reference>
<dbReference type="GO" id="GO:0007099">
    <property type="term" value="P:centriole replication"/>
    <property type="evidence" value="ECO:0007669"/>
    <property type="project" value="TreeGrafter"/>
</dbReference>
<protein>
    <recommendedName>
        <fullName evidence="1">Rotatin N-terminal domain-containing protein</fullName>
    </recommendedName>
</protein>
<dbReference type="InterPro" id="IPR011989">
    <property type="entry name" value="ARM-like"/>
</dbReference>
<dbReference type="OrthoDB" id="428850at2759"/>
<dbReference type="GO" id="GO:0036064">
    <property type="term" value="C:ciliary basal body"/>
    <property type="evidence" value="ECO:0007669"/>
    <property type="project" value="InterPro"/>
</dbReference>
<evidence type="ECO:0000259" key="1">
    <source>
        <dbReference type="Pfam" id="PF14726"/>
    </source>
</evidence>
<dbReference type="HOGENOM" id="CLU_1869068_0_0_1"/>
<dbReference type="GO" id="GO:0010457">
    <property type="term" value="P:centriole-centriole cohesion"/>
    <property type="evidence" value="ECO:0007669"/>
    <property type="project" value="TreeGrafter"/>
</dbReference>
<dbReference type="GeneID" id="17294248"/>
<accession>L1IP08</accession>
<evidence type="ECO:0000313" key="4">
    <source>
        <dbReference type="Proteomes" id="UP000011087"/>
    </source>
</evidence>
<proteinExistence type="predicted"/>
<reference evidence="2 4" key="1">
    <citation type="journal article" date="2012" name="Nature">
        <title>Algal genomes reveal evolutionary mosaicism and the fate of nucleomorphs.</title>
        <authorList>
            <consortium name="DOE Joint Genome Institute"/>
            <person name="Curtis B.A."/>
            <person name="Tanifuji G."/>
            <person name="Burki F."/>
            <person name="Gruber A."/>
            <person name="Irimia M."/>
            <person name="Maruyama S."/>
            <person name="Arias M.C."/>
            <person name="Ball S.G."/>
            <person name="Gile G.H."/>
            <person name="Hirakawa Y."/>
            <person name="Hopkins J.F."/>
            <person name="Kuo A."/>
            <person name="Rensing S.A."/>
            <person name="Schmutz J."/>
            <person name="Symeonidi A."/>
            <person name="Elias M."/>
            <person name="Eveleigh R.J."/>
            <person name="Herman E.K."/>
            <person name="Klute M.J."/>
            <person name="Nakayama T."/>
            <person name="Obornik M."/>
            <person name="Reyes-Prieto A."/>
            <person name="Armbrust E.V."/>
            <person name="Aves S.J."/>
            <person name="Beiko R.G."/>
            <person name="Coutinho P."/>
            <person name="Dacks J.B."/>
            <person name="Durnford D.G."/>
            <person name="Fast N.M."/>
            <person name="Green B.R."/>
            <person name="Grisdale C.J."/>
            <person name="Hempel F."/>
            <person name="Henrissat B."/>
            <person name="Hoppner M.P."/>
            <person name="Ishida K."/>
            <person name="Kim E."/>
            <person name="Koreny L."/>
            <person name="Kroth P.G."/>
            <person name="Liu Y."/>
            <person name="Malik S.B."/>
            <person name="Maier U.G."/>
            <person name="McRose D."/>
            <person name="Mock T."/>
            <person name="Neilson J.A."/>
            <person name="Onodera N.T."/>
            <person name="Poole A.M."/>
            <person name="Pritham E.J."/>
            <person name="Richards T.A."/>
            <person name="Rocap G."/>
            <person name="Roy S.W."/>
            <person name="Sarai C."/>
            <person name="Schaack S."/>
            <person name="Shirato S."/>
            <person name="Slamovits C.H."/>
            <person name="Spencer D.F."/>
            <person name="Suzuki S."/>
            <person name="Worden A.Z."/>
            <person name="Zauner S."/>
            <person name="Barry K."/>
            <person name="Bell C."/>
            <person name="Bharti A.K."/>
            <person name="Crow J.A."/>
            <person name="Grimwood J."/>
            <person name="Kramer R."/>
            <person name="Lindquist E."/>
            <person name="Lucas S."/>
            <person name="Salamov A."/>
            <person name="McFadden G.I."/>
            <person name="Lane C.E."/>
            <person name="Keeling P.J."/>
            <person name="Gray M.W."/>
            <person name="Grigoriev I.V."/>
            <person name="Archibald J.M."/>
        </authorList>
    </citation>
    <scope>NUCLEOTIDE SEQUENCE</scope>
    <source>
        <strain evidence="2 4">CCMP2712</strain>
    </source>
</reference>